<dbReference type="GO" id="GO:0005509">
    <property type="term" value="F:calcium ion binding"/>
    <property type="evidence" value="ECO:0007669"/>
    <property type="project" value="InterPro"/>
</dbReference>
<dbReference type="Pfam" id="PF05345">
    <property type="entry name" value="He_PIG"/>
    <property type="match status" value="1"/>
</dbReference>
<dbReference type="EMBL" id="JABEQH010000014">
    <property type="protein sequence ID" value="MBB2176457.1"/>
    <property type="molecule type" value="Genomic_DNA"/>
</dbReference>
<dbReference type="RefSeq" id="WP_182943813.1">
    <property type="nucleotide sequence ID" value="NZ_JABEQH010000014.1"/>
</dbReference>
<comment type="caution">
    <text evidence="2">The sequence shown here is derived from an EMBL/GenBank/DDBJ whole genome shotgun (WGS) entry which is preliminary data.</text>
</comment>
<dbReference type="Proteomes" id="UP000561066">
    <property type="component" value="Unassembled WGS sequence"/>
</dbReference>
<keyword evidence="3" id="KW-1185">Reference proteome</keyword>
<evidence type="ECO:0000313" key="3">
    <source>
        <dbReference type="Proteomes" id="UP000561066"/>
    </source>
</evidence>
<sequence>MIDDQGDAGEQEEAIDPGGDSVGARVDFVPVANFNGQPPGLTTQVIENSAVAPLYGTETGLDLANAATPVAQAGVDVTGAGGTSSISATSEPLDIAVTAVNDAPVATGTATLAPADIGNGQTVTNLFGGNFSDRADQQRTPVNPSGSVADTLAGIAIVGDNANPTTQGVWRYSTDGGKSWQTINPETISPGSALVLPGSALVGFWGVSGYVGVPGTLNVALVETGNTLLSGPTAIVADVRTLLNDPSSSVSNTTVALGTTIVTLPQRGMPVLSGSTGADGLSSLATVMSSVDDTFTSSMDRGVAAAHQTWIVGSSLSSFVITEQSSDVEVPPGAFITPGGTERNLTLQAEQATGAPLPAWLSFDPQSSRFDGEAPEDTFGSLDVRVVGHDAFGHEASVDVHIVIGHDRLVSATMDPQPVTQAVQQGLGQVQTNVNALLFDTRLEMPQSPGLPAQGRAGFGEQLRQVGPMMRHHQARALLDRRSIHAPA</sequence>
<protein>
    <recommendedName>
        <fullName evidence="4">Dystroglycan-type cadherin-like domain-containing protein</fullName>
    </recommendedName>
</protein>
<reference evidence="2 3" key="1">
    <citation type="submission" date="2020-04" db="EMBL/GenBank/DDBJ databases">
        <title>Description of novel Gluconacetobacter.</title>
        <authorList>
            <person name="Sombolestani A."/>
        </authorList>
    </citation>
    <scope>NUCLEOTIDE SEQUENCE [LARGE SCALE GENOMIC DNA]</scope>
    <source>
        <strain evidence="2 3">LMG 21312</strain>
    </source>
</reference>
<feature type="region of interest" description="Disordered" evidence="1">
    <location>
        <begin position="1"/>
        <end position="22"/>
    </location>
</feature>
<dbReference type="SUPFAM" id="SSF49313">
    <property type="entry name" value="Cadherin-like"/>
    <property type="match status" value="1"/>
</dbReference>
<dbReference type="AlphaFoldDB" id="A0A7W4P3W4"/>
<proteinExistence type="predicted"/>
<dbReference type="Gene3D" id="2.60.40.10">
    <property type="entry name" value="Immunoglobulins"/>
    <property type="match status" value="1"/>
</dbReference>
<gene>
    <name evidence="2" type="ORF">HLH21_11020</name>
</gene>
<name>A0A7W4P3W4_9PROT</name>
<feature type="compositionally biased region" description="Acidic residues" evidence="1">
    <location>
        <begin position="1"/>
        <end position="15"/>
    </location>
</feature>
<dbReference type="InterPro" id="IPR015919">
    <property type="entry name" value="Cadherin-like_sf"/>
</dbReference>
<accession>A0A7W4P3W4</accession>
<evidence type="ECO:0008006" key="4">
    <source>
        <dbReference type="Google" id="ProtNLM"/>
    </source>
</evidence>
<evidence type="ECO:0000256" key="1">
    <source>
        <dbReference type="SAM" id="MobiDB-lite"/>
    </source>
</evidence>
<dbReference type="GO" id="GO:0016020">
    <property type="term" value="C:membrane"/>
    <property type="evidence" value="ECO:0007669"/>
    <property type="project" value="InterPro"/>
</dbReference>
<evidence type="ECO:0000313" key="2">
    <source>
        <dbReference type="EMBL" id="MBB2176457.1"/>
    </source>
</evidence>
<dbReference type="InterPro" id="IPR013783">
    <property type="entry name" value="Ig-like_fold"/>
</dbReference>
<organism evidence="2 3">
    <name type="scientific">Gluconacetobacter johannae</name>
    <dbReference type="NCBI Taxonomy" id="112140"/>
    <lineage>
        <taxon>Bacteria</taxon>
        <taxon>Pseudomonadati</taxon>
        <taxon>Pseudomonadota</taxon>
        <taxon>Alphaproteobacteria</taxon>
        <taxon>Acetobacterales</taxon>
        <taxon>Acetobacteraceae</taxon>
        <taxon>Gluconacetobacter</taxon>
    </lineage>
</organism>